<keyword evidence="2" id="KW-1185">Reference proteome</keyword>
<organism evidence="1 2">
    <name type="scientific">Paenibacillus monticola</name>
    <dbReference type="NCBI Taxonomy" id="2666075"/>
    <lineage>
        <taxon>Bacteria</taxon>
        <taxon>Bacillati</taxon>
        <taxon>Bacillota</taxon>
        <taxon>Bacilli</taxon>
        <taxon>Bacillales</taxon>
        <taxon>Paenibacillaceae</taxon>
        <taxon>Paenibacillus</taxon>
    </lineage>
</organism>
<reference evidence="1 2" key="1">
    <citation type="submission" date="2019-11" db="EMBL/GenBank/DDBJ databases">
        <title>Paenibacillus monticola sp. nov., a novel PGPR strain isolated from mountain sample in China.</title>
        <authorList>
            <person name="Zhao Q."/>
            <person name="Li H.-P."/>
            <person name="Zhang J.-L."/>
        </authorList>
    </citation>
    <scope>NUCLEOTIDE SEQUENCE [LARGE SCALE GENOMIC DNA]</scope>
    <source>
        <strain evidence="1 2">LC-T2</strain>
    </source>
</reference>
<dbReference type="InterPro" id="IPR025355">
    <property type="entry name" value="DUF4259"/>
</dbReference>
<dbReference type="Pfam" id="PF14078">
    <property type="entry name" value="DUF4259"/>
    <property type="match status" value="1"/>
</dbReference>
<gene>
    <name evidence="1" type="ORF">GJB61_16280</name>
</gene>
<name>A0A7X2H6Q5_9BACL</name>
<evidence type="ECO:0000313" key="2">
    <source>
        <dbReference type="Proteomes" id="UP000463051"/>
    </source>
</evidence>
<protein>
    <submittedName>
        <fullName evidence="1">DUF4259 domain-containing protein</fullName>
    </submittedName>
</protein>
<dbReference type="Proteomes" id="UP000463051">
    <property type="component" value="Unassembled WGS sequence"/>
</dbReference>
<proteinExistence type="predicted"/>
<comment type="caution">
    <text evidence="1">The sequence shown here is derived from an EMBL/GenBank/DDBJ whole genome shotgun (WGS) entry which is preliminary data.</text>
</comment>
<sequence>MECAVMGSWGYGIFENDDVLDWKAELLETKGLDFIEATLDNVIKADYIEADLSSNGLGAIEIVAALQGKPGVEIRNKNIYVEGLDGWIKLYAGQGEGLIEAAKIAVKRIKTDSELKELWEDSDEFAEWLKVVRELEGRLSTI</sequence>
<evidence type="ECO:0000313" key="1">
    <source>
        <dbReference type="EMBL" id="MRN54542.1"/>
    </source>
</evidence>
<dbReference type="AlphaFoldDB" id="A0A7X2H6Q5"/>
<dbReference type="EMBL" id="WJXB01000005">
    <property type="protein sequence ID" value="MRN54542.1"/>
    <property type="molecule type" value="Genomic_DNA"/>
</dbReference>
<accession>A0A7X2H6Q5</accession>